<dbReference type="EMBL" id="BNCQ01000071">
    <property type="protein sequence ID" value="GIM15959.1"/>
    <property type="molecule type" value="Genomic_DNA"/>
</dbReference>
<feature type="compositionally biased region" description="Gly residues" evidence="4">
    <location>
        <begin position="1687"/>
        <end position="1697"/>
    </location>
</feature>
<dbReference type="InterPro" id="IPR011989">
    <property type="entry name" value="ARM-like"/>
</dbReference>
<evidence type="ECO:0000256" key="4">
    <source>
        <dbReference type="SAM" id="MobiDB-lite"/>
    </source>
</evidence>
<feature type="region of interest" description="Disordered" evidence="4">
    <location>
        <begin position="1616"/>
        <end position="1663"/>
    </location>
</feature>
<feature type="region of interest" description="Disordered" evidence="4">
    <location>
        <begin position="1685"/>
        <end position="2019"/>
    </location>
</feature>
<feature type="region of interest" description="Disordered" evidence="4">
    <location>
        <begin position="245"/>
        <end position="438"/>
    </location>
</feature>
<feature type="region of interest" description="Disordered" evidence="4">
    <location>
        <begin position="1401"/>
        <end position="1429"/>
    </location>
</feature>
<feature type="region of interest" description="Disordered" evidence="4">
    <location>
        <begin position="641"/>
        <end position="669"/>
    </location>
</feature>
<evidence type="ECO:0000313" key="7">
    <source>
        <dbReference type="EMBL" id="GIM15959.1"/>
    </source>
</evidence>
<organism evidence="7 8">
    <name type="scientific">Volvox reticuliferus</name>
    <dbReference type="NCBI Taxonomy" id="1737510"/>
    <lineage>
        <taxon>Eukaryota</taxon>
        <taxon>Viridiplantae</taxon>
        <taxon>Chlorophyta</taxon>
        <taxon>core chlorophytes</taxon>
        <taxon>Chlorophyceae</taxon>
        <taxon>CS clade</taxon>
        <taxon>Chlamydomonadales</taxon>
        <taxon>Volvocaceae</taxon>
        <taxon>Volvox</taxon>
    </lineage>
</organism>
<feature type="region of interest" description="Disordered" evidence="4">
    <location>
        <begin position="740"/>
        <end position="761"/>
    </location>
</feature>
<sequence length="2019" mass="207853">MGKSESPESGPPALTERGARDLLNHIIEYLQYLQYHQTVQTLLVERGTKRSQLNNSLMSARTQNKDTRERLRAEMMRKFDEGRRDDFFTLWQQYVPASMLGLDFATQKMEFYLQVYFAIYPVLPSSSVLVVTPGGAGPPGSRHSPHSSSSRHELVLRMKAFKSYLEGRGAALALTAEFLPYYALPFIQQPEHHPSFEPLFQSRWVDTERLQLKTFLEGLTTRSSVPLLYVMYTEHLAARDGVPRLSPRGRALRASSRAHTQSREASRGSIGNGGLPPAPYQQAPGNVRASGANATAAASGCGGSSILDQHGLQRHQPNTNGEGFARRSGHPAPMPGGNCRRISGSGSGANSTAASTVGPFERRSGLGHPVSASAMPLRAAPPHGHGGFGYRGIDDEQEEEQTVAYRRRDGKGDRRYGGSDYNDESFAQEGENGVSEATIGQPAMAVAAVQRRPRGDIQPDGLEEDEFDEPDELEIAEALRSPNNEDLPPGRGFPPSATAAPSKGPMGLSLEQLGLTEGAVLRENVQLLESTMGDEGTGGGTMGSRSVMAEQLVAAGVAAAAATAIDDEIPCRVSSTTALAPLDYRKVKRDLQGPNTVLAARLLQALRWRLTRSRPGADRWGLIACWIEVDLLDCHTPLVRNLSSPSTQSRPATSGTVVTSRASSRPQTAAAAATQPCSLLAVLTSSSDPGVVEEAVRLTNAMASDRLGRNYLMMPGGGAVHALIGVLRRFSAPGCAGGVGNGVRSDEAPAEDGGGTADGVRDRPAAQQALVTLQKLSLKRVAQSQMIREGMVEWVVDFLQDLSTVSPTAVEYGTALLMNLCLRSAGRAAATGYAVPLLSLCESLLDCSNDQVHTYINGTLYSIFSRAAIREAALARGTPELLERVAQSGRPPFAAQCQYILRQLYMPDLSDPELDASADDAAPDGDADAEGEEGTDDAYTDVDITPESLTKAQGEPCGEELLCGGGYLASSQAAREHLGAVRCSVAAAAAAMAAAGLSSVRGSVLLGTLPQGARGSEHGSEVESAARPSSRQKQQRQKQRSEMEGGMASAAVTLSGSISQALLNASLVGDATAMEPGLRESVLGEDGTGKEGQGDNAEDWGNEEEGEGAVEEIAEIQGTVLSTVVEGEEGGETVEVVEVVEAMEGSVLTKAEAGPDEGAAESEYDDEEAEAKTEGDAEEAITAVVETAAVAEEEGASGEEGVGEADAGVDAEASGSDASHANDQEENTENVAADGADTRASGGAPPQSLPVFDTSGPNTTDVCPSPVPSSARYSRKAVLRDPEDIPLVESKNLTLPRGSSASVSRPSSAYVALATSTASTSILAAARALEAVRVSSGAASGGTTPTSTRRRSYIKPVTPTALSRGLQPPWGATGVGESGGNGDDRQAVSAATAVAVGSSAGASTDGIRRAPGQEGANEAVETASMAPTQRRRWELTQEAVVPGFAEDVVLRESVALLEHEPMAAAAAATVASSSLTSIGRESRAGVHEQQQPTRPPTAPRADGFSEATPSGSLTASSAAALTARPPSRQHPPVPPGPRGSVGGSFVRRGSESGSQSTLTGLAAAGAPPTVGPSDGPSAPVQPSGGGSPATPLSVRLRRTTSASGLAAASTATAAAAGDAAAPSQEGRNSGTPLAENAGAWSSSVRQTSAAGREGGGPATGISEISHNLGAAGSATAALAVTLETSDNGGGGGGGGDGWPFSAASSRPSTASTPLSRPGTSVQGRLDQAAVVDTGSGAGAISPPPLHRSRPSSPAPQSRRQSVADNMGLSEPSFTQQQQPAIARSNRSGSPPILQEAQKDLEPHTSQPVIAGRVAPGGGAPPGVAGGAAAASSSRRPDAPTSVHAATTSSSSSTRPSVPPASGHAHTHTHNQHQQQPQPAAISRQRSGISPGPEQRGRGIPRPPGPQQQQPQQQHSEGPAGALGSGIHGTHYRAVPAQAPPADTSPSSTTKRSPTPPGRAVQRTRMGPPPSGATGATGGTAGARSLVSASPPRGGGPERDEGVSGESRRQGSRNSSSGRM</sequence>
<evidence type="ECO:0000256" key="3">
    <source>
        <dbReference type="ARBA" id="ARBA00023273"/>
    </source>
</evidence>
<dbReference type="InterPro" id="IPR056327">
    <property type="entry name" value="ARMC9_CTLH-like_dom"/>
</dbReference>
<dbReference type="GO" id="GO:0060271">
    <property type="term" value="P:cilium assembly"/>
    <property type="evidence" value="ECO:0007669"/>
    <property type="project" value="InterPro"/>
</dbReference>
<dbReference type="GO" id="GO:0036064">
    <property type="term" value="C:ciliary basal body"/>
    <property type="evidence" value="ECO:0007669"/>
    <property type="project" value="InterPro"/>
</dbReference>
<comment type="subcellular location">
    <subcellularLocation>
        <location evidence="1">Cytoplasm</location>
        <location evidence="1">Cytoskeleton</location>
        <location evidence="1">Cilium basal body</location>
    </subcellularLocation>
</comment>
<feature type="compositionally biased region" description="Basic and acidic residues" evidence="4">
    <location>
        <begin position="1995"/>
        <end position="2008"/>
    </location>
</feature>
<feature type="region of interest" description="Disordered" evidence="4">
    <location>
        <begin position="480"/>
        <end position="507"/>
    </location>
</feature>
<feature type="compositionally biased region" description="Low complexity" evidence="4">
    <location>
        <begin position="289"/>
        <end position="299"/>
    </location>
</feature>
<reference evidence="7" key="1">
    <citation type="journal article" date="2021" name="Proc. Natl. Acad. Sci. U.S.A.">
        <title>Three genomes in the algal genus Volvox reveal the fate of a haploid sex-determining region after a transition to homothallism.</title>
        <authorList>
            <person name="Yamamoto K."/>
            <person name="Hamaji T."/>
            <person name="Kawai-Toyooka H."/>
            <person name="Matsuzaki R."/>
            <person name="Takahashi F."/>
            <person name="Nishimura Y."/>
            <person name="Kawachi M."/>
            <person name="Noguchi H."/>
            <person name="Minakuchi Y."/>
            <person name="Umen J.G."/>
            <person name="Toyoda A."/>
            <person name="Nozaki H."/>
        </authorList>
    </citation>
    <scope>NUCLEOTIDE SEQUENCE</scope>
    <source>
        <strain evidence="7">NIES-3785</strain>
    </source>
</reference>
<feature type="compositionally biased region" description="Low complexity" evidence="4">
    <location>
        <begin position="1890"/>
        <end position="1899"/>
    </location>
</feature>
<feature type="compositionally biased region" description="Polar residues" evidence="4">
    <location>
        <begin position="1771"/>
        <end position="1788"/>
    </location>
</feature>
<evidence type="ECO:0000259" key="6">
    <source>
        <dbReference type="Pfam" id="PF23138"/>
    </source>
</evidence>
<feature type="compositionally biased region" description="Acidic residues" evidence="4">
    <location>
        <begin position="1096"/>
        <end position="1107"/>
    </location>
</feature>
<feature type="region of interest" description="Disordered" evidence="4">
    <location>
        <begin position="912"/>
        <end position="942"/>
    </location>
</feature>
<evidence type="ECO:0008006" key="9">
    <source>
        <dbReference type="Google" id="ProtNLM"/>
    </source>
</evidence>
<keyword evidence="2" id="KW-0970">Cilium biogenesis/degradation</keyword>
<feature type="domain" description="ARMC9 CTLH-like" evidence="6">
    <location>
        <begin position="73"/>
        <end position="218"/>
    </location>
</feature>
<dbReference type="InterPro" id="IPR048959">
    <property type="entry name" value="ARMC9_ARM_dom"/>
</dbReference>
<feature type="compositionally biased region" description="Acidic residues" evidence="4">
    <location>
        <begin position="1191"/>
        <end position="1209"/>
    </location>
</feature>
<feature type="compositionally biased region" description="Acidic residues" evidence="4">
    <location>
        <begin position="912"/>
        <end position="940"/>
    </location>
</feature>
<feature type="compositionally biased region" description="Polar residues" evidence="4">
    <location>
        <begin position="641"/>
        <end position="658"/>
    </location>
</feature>
<evidence type="ECO:0000256" key="2">
    <source>
        <dbReference type="ARBA" id="ARBA00022794"/>
    </source>
</evidence>
<feature type="compositionally biased region" description="Polar residues" evidence="4">
    <location>
        <begin position="1639"/>
        <end position="1649"/>
    </location>
</feature>
<keyword evidence="3" id="KW-0966">Cell projection</keyword>
<name>A0A8J4GZ25_9CHLO</name>
<feature type="compositionally biased region" description="Low complexity" evidence="4">
    <location>
        <begin position="1750"/>
        <end position="1760"/>
    </location>
</feature>
<feature type="compositionally biased region" description="Low complexity" evidence="4">
    <location>
        <begin position="659"/>
        <end position="669"/>
    </location>
</feature>
<feature type="compositionally biased region" description="Low complexity" evidence="4">
    <location>
        <begin position="1180"/>
        <end position="1190"/>
    </location>
</feature>
<feature type="region of interest" description="Disordered" evidence="4">
    <location>
        <begin position="1147"/>
        <end position="1305"/>
    </location>
</feature>
<comment type="caution">
    <text evidence="7">The sequence shown here is derived from an EMBL/GenBank/DDBJ whole genome shotgun (WGS) entry which is preliminary data.</text>
</comment>
<evidence type="ECO:0000259" key="5">
    <source>
        <dbReference type="Pfam" id="PF21050"/>
    </source>
</evidence>
<feature type="region of interest" description="Disordered" evidence="4">
    <location>
        <begin position="1478"/>
        <end position="1592"/>
    </location>
</feature>
<feature type="compositionally biased region" description="Low complexity" evidence="4">
    <location>
        <begin position="1701"/>
        <end position="1717"/>
    </location>
</feature>
<dbReference type="Proteomes" id="UP000722791">
    <property type="component" value="Unassembled WGS sequence"/>
</dbReference>
<dbReference type="GO" id="GO:0097542">
    <property type="term" value="C:ciliary tip"/>
    <property type="evidence" value="ECO:0007669"/>
    <property type="project" value="TreeGrafter"/>
</dbReference>
<feature type="region of interest" description="Disordered" evidence="4">
    <location>
        <begin position="1011"/>
        <end position="1048"/>
    </location>
</feature>
<feature type="domain" description="LisH" evidence="5">
    <location>
        <begin position="786"/>
        <end position="904"/>
    </location>
</feature>
<feature type="compositionally biased region" description="Low complexity" evidence="4">
    <location>
        <begin position="1210"/>
        <end position="1219"/>
    </location>
</feature>
<feature type="compositionally biased region" description="Pro residues" evidence="4">
    <location>
        <begin position="1528"/>
        <end position="1537"/>
    </location>
</feature>
<feature type="compositionally biased region" description="Low complexity" evidence="4">
    <location>
        <begin position="1543"/>
        <end position="1554"/>
    </location>
</feature>
<evidence type="ECO:0000313" key="8">
    <source>
        <dbReference type="Proteomes" id="UP000722791"/>
    </source>
</evidence>
<dbReference type="SUPFAM" id="SSF48371">
    <property type="entry name" value="ARM repeat"/>
    <property type="match status" value="1"/>
</dbReference>
<dbReference type="PANTHER" id="PTHR14881">
    <property type="entry name" value="LISH DOMAIN-CONTAINING PROTEIN ARMC9"/>
    <property type="match status" value="1"/>
</dbReference>
<feature type="compositionally biased region" description="Low complexity" evidence="4">
    <location>
        <begin position="1507"/>
        <end position="1526"/>
    </location>
</feature>
<proteinExistence type="predicted"/>
<dbReference type="OrthoDB" id="549342at2759"/>
<feature type="compositionally biased region" description="Acidic residues" evidence="4">
    <location>
        <begin position="1154"/>
        <end position="1169"/>
    </location>
</feature>
<feature type="region of interest" description="Disordered" evidence="4">
    <location>
        <begin position="1080"/>
        <end position="1107"/>
    </location>
</feature>
<dbReference type="GO" id="GO:0005814">
    <property type="term" value="C:centriole"/>
    <property type="evidence" value="ECO:0007669"/>
    <property type="project" value="TreeGrafter"/>
</dbReference>
<accession>A0A8J4GZ25</accession>
<protein>
    <recommendedName>
        <fullName evidence="9">LisH domain-containing protein</fullName>
    </recommendedName>
</protein>
<feature type="compositionally biased region" description="Basic and acidic residues" evidence="4">
    <location>
        <begin position="406"/>
        <end position="417"/>
    </location>
</feature>
<gene>
    <name evidence="7" type="ORF">Vretimale_18611</name>
</gene>
<dbReference type="Pfam" id="PF23138">
    <property type="entry name" value="CTLH_Armc9"/>
    <property type="match status" value="1"/>
</dbReference>
<feature type="compositionally biased region" description="Low complexity" evidence="4">
    <location>
        <begin position="1296"/>
        <end position="1305"/>
    </location>
</feature>
<dbReference type="Gene3D" id="1.25.10.10">
    <property type="entry name" value="Leucine-rich Repeat Variant"/>
    <property type="match status" value="1"/>
</dbReference>
<feature type="compositionally biased region" description="Low complexity" evidence="4">
    <location>
        <begin position="1871"/>
        <end position="1880"/>
    </location>
</feature>
<dbReference type="PANTHER" id="PTHR14881:SF4">
    <property type="entry name" value="LISH DOMAIN-CONTAINING PROTEIN ARMC9"/>
    <property type="match status" value="1"/>
</dbReference>
<feature type="compositionally biased region" description="Low complexity" evidence="4">
    <location>
        <begin position="1826"/>
        <end position="1863"/>
    </location>
</feature>
<dbReference type="InterPro" id="IPR016024">
    <property type="entry name" value="ARM-type_fold"/>
</dbReference>
<dbReference type="Pfam" id="PF21050">
    <property type="entry name" value="ARMC9_ARM"/>
    <property type="match status" value="1"/>
</dbReference>
<feature type="compositionally biased region" description="Low complexity" evidence="4">
    <location>
        <begin position="1943"/>
        <end position="1952"/>
    </location>
</feature>
<feature type="compositionally biased region" description="Gly residues" evidence="4">
    <location>
        <begin position="1814"/>
        <end position="1825"/>
    </location>
</feature>
<evidence type="ECO:0000256" key="1">
    <source>
        <dbReference type="ARBA" id="ARBA00004120"/>
    </source>
</evidence>
<dbReference type="InterPro" id="IPR040369">
    <property type="entry name" value="ARMC9"/>
</dbReference>